<proteinExistence type="predicted"/>
<dbReference type="Pfam" id="PF01128">
    <property type="entry name" value="IspD"/>
    <property type="match status" value="1"/>
</dbReference>
<dbReference type="EMBL" id="FMJE01000007">
    <property type="protein sequence ID" value="SCM83665.1"/>
    <property type="molecule type" value="Genomic_DNA"/>
</dbReference>
<dbReference type="SUPFAM" id="SSF53448">
    <property type="entry name" value="Nucleotide-diphospho-sugar transferases"/>
    <property type="match status" value="1"/>
</dbReference>
<organism evidence="3">
    <name type="scientific">uncultured Sporomusa sp</name>
    <dbReference type="NCBI Taxonomy" id="307249"/>
    <lineage>
        <taxon>Bacteria</taxon>
        <taxon>Bacillati</taxon>
        <taxon>Bacillota</taxon>
        <taxon>Negativicutes</taxon>
        <taxon>Selenomonadales</taxon>
        <taxon>Sporomusaceae</taxon>
        <taxon>Sporomusa</taxon>
        <taxon>environmental samples</taxon>
    </lineage>
</organism>
<dbReference type="AlphaFoldDB" id="A0A212M1L4"/>
<reference evidence="3" key="1">
    <citation type="submission" date="2016-08" db="EMBL/GenBank/DDBJ databases">
        <authorList>
            <person name="Seilhamer J.J."/>
        </authorList>
    </citation>
    <scope>NUCLEOTIDE SEQUENCE</scope>
    <source>
        <strain evidence="3">86</strain>
    </source>
</reference>
<sequence length="238" mass="26869">MITALIFAGGTGQRMNVRAKPKQFLELHGKPIILYTLEHFEEHSEIDNIVVVCLDSWIDELKLWLKRYDFRKIMQIVHGGTTGQESIYNGLKAMEGSCQPDDIVLIHDGVRPLINEDIISVNIAKVKECGTAITVEPVVESVIYSEQGDLINAVPERSRMYVAKAPQSFRYGAIWNLHQKAQQEGLIAVDSAHLCNIYGAELHMVISPPNNIKITSPTDYYIFRALYEARENQQILGM</sequence>
<dbReference type="InterPro" id="IPR018294">
    <property type="entry name" value="ISPD_synthase_CS"/>
</dbReference>
<accession>A0A212M1L4</accession>
<dbReference type="RefSeq" id="WP_288186034.1">
    <property type="nucleotide sequence ID" value="NZ_LT608335.1"/>
</dbReference>
<dbReference type="GO" id="GO:0005829">
    <property type="term" value="C:cytosol"/>
    <property type="evidence" value="ECO:0007669"/>
    <property type="project" value="TreeGrafter"/>
</dbReference>
<dbReference type="GO" id="GO:0008299">
    <property type="term" value="P:isoprenoid biosynthetic process"/>
    <property type="evidence" value="ECO:0007669"/>
    <property type="project" value="InterPro"/>
</dbReference>
<dbReference type="EC" id="2.7.7.60" evidence="3"/>
<dbReference type="InterPro" id="IPR034683">
    <property type="entry name" value="IspD/TarI"/>
</dbReference>
<gene>
    <name evidence="3" type="primary">ispD</name>
    <name evidence="3" type="ORF">KL86SPO_70523</name>
</gene>
<keyword evidence="2 3" id="KW-0548">Nucleotidyltransferase</keyword>
<keyword evidence="1 3" id="KW-0808">Transferase</keyword>
<dbReference type="NCBIfam" id="NF001183">
    <property type="entry name" value="PRK00155.1-3"/>
    <property type="match status" value="1"/>
</dbReference>
<dbReference type="CDD" id="cd02516">
    <property type="entry name" value="CDP-ME_synthetase"/>
    <property type="match status" value="1"/>
</dbReference>
<dbReference type="InterPro" id="IPR029044">
    <property type="entry name" value="Nucleotide-diphossugar_trans"/>
</dbReference>
<protein>
    <submittedName>
        <fullName evidence="3">2-C-methyl-D-erythritol 4-phosphate cytidylyltransferase</fullName>
        <ecNumber evidence="3">2.7.7.60</ecNumber>
    </submittedName>
</protein>
<evidence type="ECO:0000256" key="1">
    <source>
        <dbReference type="ARBA" id="ARBA00022679"/>
    </source>
</evidence>
<dbReference type="Gene3D" id="3.90.550.10">
    <property type="entry name" value="Spore Coat Polysaccharide Biosynthesis Protein SpsA, Chain A"/>
    <property type="match status" value="1"/>
</dbReference>
<evidence type="ECO:0000256" key="2">
    <source>
        <dbReference type="ARBA" id="ARBA00022695"/>
    </source>
</evidence>
<dbReference type="FunFam" id="3.90.550.10:FF:000003">
    <property type="entry name" value="2-C-methyl-D-erythritol 4-phosphate cytidylyltransferase"/>
    <property type="match status" value="1"/>
</dbReference>
<dbReference type="PANTHER" id="PTHR43015:SF1">
    <property type="entry name" value="D-RIBITOL-5-PHOSPHATE CYTIDYLYLTRANSFERASE"/>
    <property type="match status" value="1"/>
</dbReference>
<dbReference type="PANTHER" id="PTHR43015">
    <property type="entry name" value="D-RIBITOL-5-PHOSPHATE CYTIDYLYLTRANSFERASE"/>
    <property type="match status" value="1"/>
</dbReference>
<name>A0A212M1L4_9FIRM</name>
<dbReference type="GO" id="GO:0050518">
    <property type="term" value="F:2-C-methyl-D-erythritol 4-phosphate cytidylyltransferase activity"/>
    <property type="evidence" value="ECO:0007669"/>
    <property type="project" value="UniProtKB-EC"/>
</dbReference>
<evidence type="ECO:0000313" key="3">
    <source>
        <dbReference type="EMBL" id="SCM83665.1"/>
    </source>
</evidence>
<dbReference type="PROSITE" id="PS01295">
    <property type="entry name" value="ISPD"/>
    <property type="match status" value="1"/>
</dbReference>